<dbReference type="Pfam" id="PF15148">
    <property type="entry name" value="Apolipo_F"/>
    <property type="match status" value="1"/>
</dbReference>
<organism evidence="2 4">
    <name type="scientific">Erinaceus europaeus</name>
    <name type="common">Western European hedgehog</name>
    <dbReference type="NCBI Taxonomy" id="9365"/>
    <lineage>
        <taxon>Eukaryota</taxon>
        <taxon>Metazoa</taxon>
        <taxon>Chordata</taxon>
        <taxon>Craniata</taxon>
        <taxon>Vertebrata</taxon>
        <taxon>Euteleostomi</taxon>
        <taxon>Mammalia</taxon>
        <taxon>Eutheria</taxon>
        <taxon>Laurasiatheria</taxon>
        <taxon>Eulipotyphla</taxon>
        <taxon>Erinaceidae</taxon>
        <taxon>Erinaceinae</taxon>
        <taxon>Erinaceus</taxon>
    </lineage>
</organism>
<reference evidence="3 4" key="1">
    <citation type="submission" date="2025-05" db="UniProtKB">
        <authorList>
            <consortium name="RefSeq"/>
        </authorList>
    </citation>
    <scope>IDENTIFICATION</scope>
</reference>
<evidence type="ECO:0000313" key="2">
    <source>
        <dbReference type="Proteomes" id="UP001652624"/>
    </source>
</evidence>
<evidence type="ECO:0000256" key="1">
    <source>
        <dbReference type="SAM" id="SignalP"/>
    </source>
</evidence>
<keyword evidence="1" id="KW-0732">Signal</keyword>
<dbReference type="PANTHER" id="PTHR15011:SF3">
    <property type="entry name" value="APOLIPOPROTEIN F"/>
    <property type="match status" value="1"/>
</dbReference>
<name>A0A1S3WPG1_ERIEU</name>
<dbReference type="GeneID" id="103122760"/>
<dbReference type="Proteomes" id="UP001652624">
    <property type="component" value="Chromosome 7"/>
</dbReference>
<evidence type="ECO:0000313" key="3">
    <source>
        <dbReference type="RefSeq" id="XP_007533437.2"/>
    </source>
</evidence>
<sequence length="293" mass="32432">MTPVILLFCYLLLYPANTISYENQIMHLPTLLDSWPSLEPLSCQTLLPTSLPGFIHMASLPRFLVSLPLMNALEEAGCRDQAKALQLRLSSQVGRKATQILSRHLQELQKGRSTVRGVSVDVLVSVLQLLARSKPGPERARRSLSTEDCNQEQEQNIHNIVQMLPGVGTYYNLATALYYASQNCSDKAKERGQDGAIDLGYDLLMTMAGLSGGPIGLWISAALKPAVKIGVHRLIQDYYEKEANSPQPETIKEGLGTSILDVSIVEETTTTAPLVSEVVTSASYWQWPYWEWA</sequence>
<gene>
    <name evidence="3 4" type="primary">LOC103122760</name>
</gene>
<accession>A0A1S3WPG1</accession>
<proteinExistence type="predicted"/>
<dbReference type="GO" id="GO:0008203">
    <property type="term" value="P:cholesterol metabolic process"/>
    <property type="evidence" value="ECO:0007669"/>
    <property type="project" value="TreeGrafter"/>
</dbReference>
<dbReference type="AlphaFoldDB" id="A0A1S3WPG1"/>
<evidence type="ECO:0000313" key="4">
    <source>
        <dbReference type="RefSeq" id="XP_016048177.2"/>
    </source>
</evidence>
<dbReference type="RefSeq" id="XP_016048177.2">
    <property type="nucleotide sequence ID" value="XM_016192691.2"/>
</dbReference>
<dbReference type="eggNOG" id="ENOG502QUQ0">
    <property type="taxonomic scope" value="Eukaryota"/>
</dbReference>
<dbReference type="OrthoDB" id="9895613at2759"/>
<keyword evidence="2" id="KW-1185">Reference proteome</keyword>
<dbReference type="GO" id="GO:0005615">
    <property type="term" value="C:extracellular space"/>
    <property type="evidence" value="ECO:0007669"/>
    <property type="project" value="TreeGrafter"/>
</dbReference>
<dbReference type="RefSeq" id="XP_007533437.2">
    <property type="nucleotide sequence ID" value="XM_007533375.3"/>
</dbReference>
<feature type="signal peptide" evidence="1">
    <location>
        <begin position="1"/>
        <end position="20"/>
    </location>
</feature>
<protein>
    <submittedName>
        <fullName evidence="3 4">Apolipoprotein F-like isoform X1</fullName>
    </submittedName>
</protein>
<dbReference type="PANTHER" id="PTHR15011">
    <property type="entry name" value="APOLIPOPROTEIN F"/>
    <property type="match status" value="1"/>
</dbReference>
<dbReference type="InterPro" id="IPR026114">
    <property type="entry name" value="APOF"/>
</dbReference>
<feature type="chain" id="PRO_5010480797" evidence="1">
    <location>
        <begin position="21"/>
        <end position="293"/>
    </location>
</feature>